<proteinExistence type="predicted"/>
<feature type="compositionally biased region" description="Acidic residues" evidence="1">
    <location>
        <begin position="25"/>
        <end position="48"/>
    </location>
</feature>
<evidence type="ECO:0000256" key="1">
    <source>
        <dbReference type="SAM" id="MobiDB-lite"/>
    </source>
</evidence>
<organism evidence="2 3">
    <name type="scientific">Enhygromyxa salina</name>
    <dbReference type="NCBI Taxonomy" id="215803"/>
    <lineage>
        <taxon>Bacteria</taxon>
        <taxon>Pseudomonadati</taxon>
        <taxon>Myxococcota</taxon>
        <taxon>Polyangia</taxon>
        <taxon>Nannocystales</taxon>
        <taxon>Nannocystaceae</taxon>
        <taxon>Enhygromyxa</taxon>
    </lineage>
</organism>
<keyword evidence="3" id="KW-1185">Reference proteome</keyword>
<dbReference type="EMBL" id="PVNK01000064">
    <property type="protein sequence ID" value="PRQ04044.1"/>
    <property type="molecule type" value="Genomic_DNA"/>
</dbReference>
<feature type="region of interest" description="Disordered" evidence="1">
    <location>
        <begin position="1"/>
        <end position="55"/>
    </location>
</feature>
<evidence type="ECO:0000313" key="2">
    <source>
        <dbReference type="EMBL" id="PRQ04044.1"/>
    </source>
</evidence>
<sequence length="205" mass="22306">MVTPPEPSPAEEPLATDTRAAPTIEDLDEGDYDPDDYEPFYDEPYEPEPEPRTPMELDSGYVSLGIAPGMTLHDQGFHPNTRFEFEFGGTLEHRHRDLALSFGVVSHITPYYERKKPSFGADVTATAVLGPVYLRTGLGAVGGLPRAHLLHSTAAGIGGVAGAGLTFGRAPMIRVGVDYDLRVNTKLEPVHTVFLAVRLVCCRKD</sequence>
<name>A0A2S9YG03_9BACT</name>
<evidence type="ECO:0000313" key="3">
    <source>
        <dbReference type="Proteomes" id="UP000237968"/>
    </source>
</evidence>
<dbReference type="Proteomes" id="UP000237968">
    <property type="component" value="Unassembled WGS sequence"/>
</dbReference>
<protein>
    <recommendedName>
        <fullName evidence="4">Outer membrane protein beta-barrel domain-containing protein</fullName>
    </recommendedName>
</protein>
<reference evidence="2 3" key="1">
    <citation type="submission" date="2018-03" db="EMBL/GenBank/DDBJ databases">
        <title>Draft Genome Sequences of the Obligatory Marine Myxobacteria Enhygromyxa salina SWB005.</title>
        <authorList>
            <person name="Poehlein A."/>
            <person name="Moghaddam J.A."/>
            <person name="Harms H."/>
            <person name="Alanjari M."/>
            <person name="Koenig G.M."/>
            <person name="Daniel R."/>
            <person name="Schaeberle T.F."/>
        </authorList>
    </citation>
    <scope>NUCLEOTIDE SEQUENCE [LARGE SCALE GENOMIC DNA]</scope>
    <source>
        <strain evidence="2 3">SWB005</strain>
    </source>
</reference>
<accession>A0A2S9YG03</accession>
<gene>
    <name evidence="2" type="ORF">ENSA5_10920</name>
</gene>
<comment type="caution">
    <text evidence="2">The sequence shown here is derived from an EMBL/GenBank/DDBJ whole genome shotgun (WGS) entry which is preliminary data.</text>
</comment>
<dbReference type="AlphaFoldDB" id="A0A2S9YG03"/>
<evidence type="ECO:0008006" key="4">
    <source>
        <dbReference type="Google" id="ProtNLM"/>
    </source>
</evidence>
<feature type="compositionally biased region" description="Pro residues" evidence="1">
    <location>
        <begin position="1"/>
        <end position="10"/>
    </location>
</feature>